<feature type="compositionally biased region" description="Pro residues" evidence="3">
    <location>
        <begin position="774"/>
        <end position="783"/>
    </location>
</feature>
<organism evidence="7 8">
    <name type="scientific">Rhizopus oryzae</name>
    <name type="common">Mucormycosis agent</name>
    <name type="synonym">Rhizopus arrhizus var. delemar</name>
    <dbReference type="NCBI Taxonomy" id="64495"/>
    <lineage>
        <taxon>Eukaryota</taxon>
        <taxon>Fungi</taxon>
        <taxon>Fungi incertae sedis</taxon>
        <taxon>Mucoromycota</taxon>
        <taxon>Mucoromycotina</taxon>
        <taxon>Mucoromycetes</taxon>
        <taxon>Mucorales</taxon>
        <taxon>Mucorineae</taxon>
        <taxon>Rhizopodaceae</taxon>
        <taxon>Rhizopus</taxon>
    </lineage>
</organism>
<dbReference type="GO" id="GO:0015629">
    <property type="term" value="C:actin cytoskeleton"/>
    <property type="evidence" value="ECO:0007669"/>
    <property type="project" value="UniProtKB-ARBA"/>
</dbReference>
<feature type="domain" description="GBD/FH3" evidence="5">
    <location>
        <begin position="61"/>
        <end position="439"/>
    </location>
</feature>
<dbReference type="SMART" id="SM01140">
    <property type="entry name" value="Drf_GBD"/>
    <property type="match status" value="1"/>
</dbReference>
<dbReference type="InterPro" id="IPR015425">
    <property type="entry name" value="FH2_Formin"/>
</dbReference>
<evidence type="ECO:0000256" key="3">
    <source>
        <dbReference type="SAM" id="MobiDB-lite"/>
    </source>
</evidence>
<dbReference type="GO" id="GO:0005938">
    <property type="term" value="C:cell cortex"/>
    <property type="evidence" value="ECO:0007669"/>
    <property type="project" value="UniProtKB-ARBA"/>
</dbReference>
<comment type="caution">
    <text evidence="7">The sequence shown here is derived from an EMBL/GenBank/DDBJ whole genome shotgun (WGS) entry which is preliminary data.</text>
</comment>
<dbReference type="GO" id="GO:0032153">
    <property type="term" value="C:cell division site"/>
    <property type="evidence" value="ECO:0007669"/>
    <property type="project" value="TreeGrafter"/>
</dbReference>
<feature type="region of interest" description="Disordered" evidence="3">
    <location>
        <begin position="680"/>
        <end position="801"/>
    </location>
</feature>
<dbReference type="PANTHER" id="PTHR47102:SF2">
    <property type="entry name" value="PROTEIN BNI1"/>
    <property type="match status" value="1"/>
</dbReference>
<dbReference type="InterPro" id="IPR010472">
    <property type="entry name" value="FH3_dom"/>
</dbReference>
<sequence>MDLFSRGKSKGKKKTDSTVQAYNHTPHSSEDNFFSGFKTEGSSIRSSQCSSIPSTDSDYSVDLLTDAEIDDCFERMLTRRGIHDVSARLKMSSFPVDKKRFMVAQDIQSETNIVHPPSSKRGGSDKKVEEGKGPEYYVKKLSDTSKGINIKVISHLAVGLRTMPLRGGITLSVEEDLLRCFKALLNNRIGAREALKHPQCVQEVVNCISSPSIHSRRLVCEVLVFMCYYEVPVGQDIVLKAMDKLRDKEKGFGRFDTWLIELETTLGGRGKMGSMVGASEGFKEMAAYGSPDNLLAEYALYNMILVNAIINVVEDVEIRIHLRNQMTASGLERVLVGMKELSDEHVDRQIREFKSLAENDQDELMEVYDDHVLNDKDDPREVFEYLLSNVEGTRAYDFFLSCLQHLLLINNEETQIRSRYFQIIDNLVAQVVLDHKGLADDFSADYHTTVQHLIDKFADQDQLKTTLEDLKELQVNYAELERERDALRAQLSQEKDALEVVQLREKAASLEDLLRMSRHTIFTLQKKLTDLQNEYDASLELAENQFDEFYKLIDEHSSDSEETIVISRKDLTKALEKIRAPRSLEQKKDSDSVIKKNPLDSDQNKYKSLALGLSDEFKTQLARQFGSSSGLGDFVLPGSLPLMGSAVRRSQNRRRQVHTPESLQLAVVQSDLSKNLSLRKSKGALSKEPIHESSTNDNHIPSMQDNAIETSSIPSPPPPPPPPPPPLPSSGNMAPPPPPPPPPVPNSGIPTIPIPPAHSGPGLPSATSGNHFALPPPPPPPSAPNITNVLTPRKQVKHLPTVKTRQLQWQKLNTNHIQSTIWKNSDLENKEDELAERMKAEGIFSRMEEIFAQKVATSKKLVTNEKRQDICIIDSRKAYNISIAVLAKYKSMSFKEFKKKILAVDERLCTEILLRNLLANIPSHDEMGKLSVFLKTASEEDLQCLSKSDAFCAEIMTIDRFKERLTHMLFVTTFHDRVTQLGKNMTNVMDASNNLKESEAFKELLNIILMVGNFLNGTNFQGGAFGIRIGSINKLVDTRASTNNTTLLHFLCTTVEENFPEISKNLVKDLELCGEACRVTIQDLIKDYNELRVGLQSLIHELECNYGPDYEAEEGDNFAAAMYKFRDRAIEKFDQLEVRYTSMDIAYKDVVSYFGEDPSNMKPDEFFGIFQTFLSSWTRAKADIEMQKKRMEQVEKSKQYQEQRKARMKNRLDIKDGSSDNQEDKDIMDNLLEKLRSGEMGTAQQRKSRRISMRERRKTRVESMVVKAEDLLRHIQNEEEVPPLPRARVGSRRFTSSDRMKKLASLAEEEKRSSTTVEL</sequence>
<feature type="compositionally biased region" description="Polar residues" evidence="3">
    <location>
        <begin position="692"/>
        <end position="710"/>
    </location>
</feature>
<dbReference type="PROSITE" id="PS51231">
    <property type="entry name" value="DAD"/>
    <property type="match status" value="1"/>
</dbReference>
<dbReference type="InterPro" id="IPR014767">
    <property type="entry name" value="DAD_dom"/>
</dbReference>
<evidence type="ECO:0000313" key="7">
    <source>
        <dbReference type="EMBL" id="KAG1310290.1"/>
    </source>
</evidence>
<dbReference type="GO" id="GO:0051016">
    <property type="term" value="P:barbed-end actin filament capping"/>
    <property type="evidence" value="ECO:0007669"/>
    <property type="project" value="TreeGrafter"/>
</dbReference>
<dbReference type="Pfam" id="PF06371">
    <property type="entry name" value="Drf_GBD"/>
    <property type="match status" value="2"/>
</dbReference>
<reference evidence="7" key="1">
    <citation type="journal article" date="2020" name="Microb. Genom.">
        <title>Genetic diversity of clinical and environmental Mucorales isolates obtained from an investigation of mucormycosis cases among solid organ transplant recipients.</title>
        <authorList>
            <person name="Nguyen M.H."/>
            <person name="Kaul D."/>
            <person name="Muto C."/>
            <person name="Cheng S.J."/>
            <person name="Richter R.A."/>
            <person name="Bruno V.M."/>
            <person name="Liu G."/>
            <person name="Beyhan S."/>
            <person name="Sundermann A.J."/>
            <person name="Mounaud S."/>
            <person name="Pasculle A.W."/>
            <person name="Nierman W.C."/>
            <person name="Driscoll E."/>
            <person name="Cumbie R."/>
            <person name="Clancy C.J."/>
            <person name="Dupont C.L."/>
        </authorList>
    </citation>
    <scope>NUCLEOTIDE SEQUENCE</scope>
    <source>
        <strain evidence="7">GL11</strain>
    </source>
</reference>
<evidence type="ECO:0000259" key="5">
    <source>
        <dbReference type="PROSITE" id="PS51232"/>
    </source>
</evidence>
<feature type="region of interest" description="Disordered" evidence="3">
    <location>
        <begin position="1278"/>
        <end position="1319"/>
    </location>
</feature>
<dbReference type="GO" id="GO:0003779">
    <property type="term" value="F:actin binding"/>
    <property type="evidence" value="ECO:0007669"/>
    <property type="project" value="InterPro"/>
</dbReference>
<evidence type="ECO:0000313" key="8">
    <source>
        <dbReference type="Proteomes" id="UP000716291"/>
    </source>
</evidence>
<proteinExistence type="inferred from homology"/>
<dbReference type="PROSITE" id="PS51232">
    <property type="entry name" value="GBD_FH3"/>
    <property type="match status" value="1"/>
</dbReference>
<dbReference type="SUPFAM" id="SSF101447">
    <property type="entry name" value="Formin homology 2 domain (FH2 domain)"/>
    <property type="match status" value="1"/>
</dbReference>
<feature type="region of interest" description="Disordered" evidence="3">
    <location>
        <begin position="1238"/>
        <end position="1259"/>
    </location>
</feature>
<feature type="domain" description="FH2" evidence="6">
    <location>
        <begin position="794"/>
        <end position="1203"/>
    </location>
</feature>
<dbReference type="GO" id="GO:1903475">
    <property type="term" value="P:mitotic actomyosin contractile ring assembly"/>
    <property type="evidence" value="ECO:0007669"/>
    <property type="project" value="TreeGrafter"/>
</dbReference>
<dbReference type="Proteomes" id="UP000716291">
    <property type="component" value="Unassembled WGS sequence"/>
</dbReference>
<dbReference type="Gene3D" id="1.10.238.150">
    <property type="entry name" value="Formin, FH3 diaphanous domain"/>
    <property type="match status" value="1"/>
</dbReference>
<gene>
    <name evidence="7" type="ORF">G6F64_004666</name>
</gene>
<dbReference type="PANTHER" id="PTHR47102">
    <property type="entry name" value="PROTEIN BNI1"/>
    <property type="match status" value="1"/>
</dbReference>
<accession>A0A9P7BT79</accession>
<keyword evidence="8" id="KW-1185">Reference proteome</keyword>
<dbReference type="Gene3D" id="1.25.10.10">
    <property type="entry name" value="Leucine-rich Repeat Variant"/>
    <property type="match status" value="2"/>
</dbReference>
<feature type="region of interest" description="Disordered" evidence="3">
    <location>
        <begin position="1"/>
        <end position="39"/>
    </location>
</feature>
<evidence type="ECO:0000259" key="4">
    <source>
        <dbReference type="PROSITE" id="PS51231"/>
    </source>
</evidence>
<dbReference type="GO" id="GO:0051017">
    <property type="term" value="P:actin filament bundle assembly"/>
    <property type="evidence" value="ECO:0007669"/>
    <property type="project" value="TreeGrafter"/>
</dbReference>
<dbReference type="InterPro" id="IPR014768">
    <property type="entry name" value="GBD/FH3_dom"/>
</dbReference>
<evidence type="ECO:0000256" key="1">
    <source>
        <dbReference type="ARBA" id="ARBA00037935"/>
    </source>
</evidence>
<feature type="domain" description="DAD" evidence="4">
    <location>
        <begin position="1219"/>
        <end position="1261"/>
    </location>
</feature>
<dbReference type="Gene3D" id="1.20.58.2220">
    <property type="entry name" value="Formin, FH2 domain"/>
    <property type="match status" value="1"/>
</dbReference>
<dbReference type="SMART" id="SM00498">
    <property type="entry name" value="FH2"/>
    <property type="match status" value="1"/>
</dbReference>
<dbReference type="InterPro" id="IPR011989">
    <property type="entry name" value="ARM-like"/>
</dbReference>
<protein>
    <submittedName>
        <fullName evidence="7">Uncharacterized protein</fullName>
    </submittedName>
</protein>
<evidence type="ECO:0000256" key="2">
    <source>
        <dbReference type="SAM" id="Coils"/>
    </source>
</evidence>
<dbReference type="EMBL" id="JAANQT010000526">
    <property type="protein sequence ID" value="KAG1310290.1"/>
    <property type="molecule type" value="Genomic_DNA"/>
</dbReference>
<dbReference type="GO" id="GO:0031267">
    <property type="term" value="F:small GTPase binding"/>
    <property type="evidence" value="ECO:0007669"/>
    <property type="project" value="InterPro"/>
</dbReference>
<dbReference type="InterPro" id="IPR051661">
    <property type="entry name" value="Actin_filament_regulator"/>
</dbReference>
<evidence type="ECO:0000259" key="6">
    <source>
        <dbReference type="PROSITE" id="PS51444"/>
    </source>
</evidence>
<dbReference type="SUPFAM" id="SSF48371">
    <property type="entry name" value="ARM repeat"/>
    <property type="match status" value="1"/>
</dbReference>
<feature type="region of interest" description="Disordered" evidence="3">
    <location>
        <begin position="1195"/>
        <end position="1225"/>
    </location>
</feature>
<dbReference type="GO" id="GO:0043332">
    <property type="term" value="C:mating projection tip"/>
    <property type="evidence" value="ECO:0007669"/>
    <property type="project" value="TreeGrafter"/>
</dbReference>
<comment type="similarity">
    <text evidence="1">Belongs to the formin homology family. BNI1 subfamily.</text>
</comment>
<dbReference type="InterPro" id="IPR010473">
    <property type="entry name" value="GTPase-bd"/>
</dbReference>
<feature type="coiled-coil region" evidence="2">
    <location>
        <begin position="463"/>
        <end position="504"/>
    </location>
</feature>
<dbReference type="Pfam" id="PF02181">
    <property type="entry name" value="FH2"/>
    <property type="match status" value="1"/>
</dbReference>
<dbReference type="PROSITE" id="PS51444">
    <property type="entry name" value="FH2"/>
    <property type="match status" value="1"/>
</dbReference>
<dbReference type="Pfam" id="PF06367">
    <property type="entry name" value="Drf_FH3"/>
    <property type="match status" value="1"/>
</dbReference>
<dbReference type="Gene3D" id="6.10.30.50">
    <property type="match status" value="1"/>
</dbReference>
<dbReference type="InterPro" id="IPR016024">
    <property type="entry name" value="ARM-type_fold"/>
</dbReference>
<dbReference type="Gene3D" id="1.20.58.630">
    <property type="match status" value="1"/>
</dbReference>
<dbReference type="InterPro" id="IPR042201">
    <property type="entry name" value="FH2_Formin_sf"/>
</dbReference>
<feature type="compositionally biased region" description="Pro residues" evidence="3">
    <location>
        <begin position="714"/>
        <end position="745"/>
    </location>
</feature>
<feature type="compositionally biased region" description="Basic residues" evidence="3">
    <location>
        <begin position="1246"/>
        <end position="1259"/>
    </location>
</feature>
<keyword evidence="2" id="KW-0175">Coiled coil</keyword>
<name>A0A9P7BT79_RHIOR</name>
<dbReference type="SMART" id="SM01139">
    <property type="entry name" value="Drf_FH3"/>
    <property type="match status" value="1"/>
</dbReference>